<dbReference type="OMA" id="CEYRPRA"/>
<keyword evidence="1" id="KW-0413">Isomerase</keyword>
<reference evidence="5" key="1">
    <citation type="submission" date="2012-12" db="EMBL/GenBank/DDBJ databases">
        <authorList>
            <person name="Hellsten U."/>
            <person name="Grimwood J."/>
            <person name="Chapman J.A."/>
            <person name="Shapiro H."/>
            <person name="Aerts A."/>
            <person name="Otillar R.P."/>
            <person name="Terry A.Y."/>
            <person name="Boore J.L."/>
            <person name="Simakov O."/>
            <person name="Marletaz F."/>
            <person name="Cho S.-J."/>
            <person name="Edsinger-Gonzales E."/>
            <person name="Havlak P."/>
            <person name="Kuo D.-H."/>
            <person name="Larsson T."/>
            <person name="Lv J."/>
            <person name="Arendt D."/>
            <person name="Savage R."/>
            <person name="Osoegawa K."/>
            <person name="de Jong P."/>
            <person name="Lindberg D.R."/>
            <person name="Seaver E.C."/>
            <person name="Weisblat D.A."/>
            <person name="Putnam N.H."/>
            <person name="Grigoriev I.V."/>
            <person name="Rokhsar D.S."/>
        </authorList>
    </citation>
    <scope>NUCLEOTIDE SEQUENCE</scope>
    <source>
        <strain evidence="5">I ESC-2004</strain>
    </source>
</reference>
<accession>R7V1Y6</accession>
<keyword evidence="5" id="KW-1185">Reference proteome</keyword>
<gene>
    <name evidence="3" type="ORF">CAPTEDRAFT_5040</name>
</gene>
<dbReference type="EMBL" id="KB298038">
    <property type="protein sequence ID" value="ELU09691.1"/>
    <property type="molecule type" value="Genomic_DNA"/>
</dbReference>
<dbReference type="InterPro" id="IPR036237">
    <property type="entry name" value="Xyl_isomerase-like_sf"/>
</dbReference>
<evidence type="ECO:0000313" key="4">
    <source>
        <dbReference type="EnsemblMetazoa" id="CapteP5040"/>
    </source>
</evidence>
<dbReference type="InterPro" id="IPR050417">
    <property type="entry name" value="Sugar_Epim/Isomerase"/>
</dbReference>
<evidence type="ECO:0000313" key="3">
    <source>
        <dbReference type="EMBL" id="ELU09691.1"/>
    </source>
</evidence>
<proteinExistence type="predicted"/>
<dbReference type="EnsemblMetazoa" id="CapteT5040">
    <property type="protein sequence ID" value="CapteP5040"/>
    <property type="gene ID" value="CapteG5040"/>
</dbReference>
<name>R7V1Y6_CAPTE</name>
<reference evidence="4" key="3">
    <citation type="submission" date="2015-06" db="UniProtKB">
        <authorList>
            <consortium name="EnsemblMetazoa"/>
        </authorList>
    </citation>
    <scope>IDENTIFICATION</scope>
</reference>
<dbReference type="HOGENOM" id="CLU_050006_1_1_1"/>
<dbReference type="EMBL" id="AMQN01006307">
    <property type="status" value="NOT_ANNOTATED_CDS"/>
    <property type="molecule type" value="Genomic_DNA"/>
</dbReference>
<protein>
    <recommendedName>
        <fullName evidence="2">Xylose isomerase-like TIM barrel domain-containing protein</fullName>
    </recommendedName>
</protein>
<organism evidence="3">
    <name type="scientific">Capitella teleta</name>
    <name type="common">Polychaete worm</name>
    <dbReference type="NCBI Taxonomy" id="283909"/>
    <lineage>
        <taxon>Eukaryota</taxon>
        <taxon>Metazoa</taxon>
        <taxon>Spiralia</taxon>
        <taxon>Lophotrochozoa</taxon>
        <taxon>Annelida</taxon>
        <taxon>Polychaeta</taxon>
        <taxon>Sedentaria</taxon>
        <taxon>Scolecida</taxon>
        <taxon>Capitellidae</taxon>
        <taxon>Capitella</taxon>
    </lineage>
</organism>
<dbReference type="Pfam" id="PF01261">
    <property type="entry name" value="AP_endonuc_2"/>
    <property type="match status" value="1"/>
</dbReference>
<evidence type="ECO:0000256" key="1">
    <source>
        <dbReference type="ARBA" id="ARBA00023235"/>
    </source>
</evidence>
<dbReference type="PANTHER" id="PTHR43489">
    <property type="entry name" value="ISOMERASE"/>
    <property type="match status" value="1"/>
</dbReference>
<evidence type="ECO:0000313" key="5">
    <source>
        <dbReference type="Proteomes" id="UP000014760"/>
    </source>
</evidence>
<feature type="domain" description="Xylose isomerase-like TIM barrel" evidence="2">
    <location>
        <begin position="22"/>
        <end position="186"/>
    </location>
</feature>
<dbReference type="Proteomes" id="UP000014760">
    <property type="component" value="Unassembled WGS sequence"/>
</dbReference>
<dbReference type="FunCoup" id="R7V1Y6">
    <property type="interactions" value="34"/>
</dbReference>
<dbReference type="AlphaFoldDB" id="R7V1Y6"/>
<dbReference type="OrthoDB" id="4214675at2759"/>
<reference evidence="3 5" key="2">
    <citation type="journal article" date="2013" name="Nature">
        <title>Insights into bilaterian evolution from three spiralian genomes.</title>
        <authorList>
            <person name="Simakov O."/>
            <person name="Marletaz F."/>
            <person name="Cho S.J."/>
            <person name="Edsinger-Gonzales E."/>
            <person name="Havlak P."/>
            <person name="Hellsten U."/>
            <person name="Kuo D.H."/>
            <person name="Larsson T."/>
            <person name="Lv J."/>
            <person name="Arendt D."/>
            <person name="Savage R."/>
            <person name="Osoegawa K."/>
            <person name="de Jong P."/>
            <person name="Grimwood J."/>
            <person name="Chapman J.A."/>
            <person name="Shapiro H."/>
            <person name="Aerts A."/>
            <person name="Otillar R.P."/>
            <person name="Terry A.Y."/>
            <person name="Boore J.L."/>
            <person name="Grigoriev I.V."/>
            <person name="Lindberg D.R."/>
            <person name="Seaver E.C."/>
            <person name="Weisblat D.A."/>
            <person name="Putnam N.H."/>
            <person name="Rokhsar D.S."/>
        </authorList>
    </citation>
    <scope>NUCLEOTIDE SEQUENCE</scope>
    <source>
        <strain evidence="3 5">I ESC-2004</strain>
    </source>
</reference>
<dbReference type="GO" id="GO:0008903">
    <property type="term" value="F:hydroxypyruvate isomerase activity"/>
    <property type="evidence" value="ECO:0007669"/>
    <property type="project" value="TreeGrafter"/>
</dbReference>
<dbReference type="STRING" id="283909.R7V1Y6"/>
<dbReference type="PANTHER" id="PTHR43489:SF6">
    <property type="entry name" value="HYDROXYPYRUVATE ISOMERASE-RELATED"/>
    <property type="match status" value="1"/>
</dbReference>
<dbReference type="Gene3D" id="3.20.20.150">
    <property type="entry name" value="Divalent-metal-dependent TIM barrel enzymes"/>
    <property type="match status" value="1"/>
</dbReference>
<dbReference type="InterPro" id="IPR013022">
    <property type="entry name" value="Xyl_isomerase-like_TIM-brl"/>
</dbReference>
<sequence length="192" mass="21874">MNTWPGGADVGGYGIGALPGCEELFREKLEISVKYAKALKCPRMRIMASKQSSRFTPEEMEEVITEGIVAMIEPCNNFSMPGYLINHPIKAVRIIQRLNHPNLRLQLDVFHLQQMEGNLTRSFEKYMPFVEHVQIAQVPHRNEPDSPGEIDYKYVFGLLEKSGYTNWIGCEYKASNGTLDGLKWVTEMGYKL</sequence>
<evidence type="ECO:0000259" key="2">
    <source>
        <dbReference type="Pfam" id="PF01261"/>
    </source>
</evidence>
<dbReference type="SUPFAM" id="SSF51658">
    <property type="entry name" value="Xylose isomerase-like"/>
    <property type="match status" value="1"/>
</dbReference>
<dbReference type="GO" id="GO:0046487">
    <property type="term" value="P:glyoxylate metabolic process"/>
    <property type="evidence" value="ECO:0007669"/>
    <property type="project" value="TreeGrafter"/>
</dbReference>